<accession>A0A8J2LH26</accession>
<dbReference type="EMBL" id="CAJVCH010562266">
    <property type="protein sequence ID" value="CAG7831836.1"/>
    <property type="molecule type" value="Genomic_DNA"/>
</dbReference>
<name>A0A8J2LH26_9HEXA</name>
<sequence>MVRNKSKPQLEVFITLLAISFQFPFKNIYNKLDETCGEIPDEFAGTGQSTAGIFVKKIKQVTSNDLFKNLEFLYTATIVHSKAVITVLKSTPDRSDFIDEDGKSISEIFVGTRINTTDTDGQLTAQFREFCYIYERRWIFETQL</sequence>
<keyword evidence="2" id="KW-1185">Reference proteome</keyword>
<dbReference type="AlphaFoldDB" id="A0A8J2LH26"/>
<evidence type="ECO:0000313" key="1">
    <source>
        <dbReference type="EMBL" id="CAG7831836.1"/>
    </source>
</evidence>
<dbReference type="Proteomes" id="UP000708208">
    <property type="component" value="Unassembled WGS sequence"/>
</dbReference>
<organism evidence="1 2">
    <name type="scientific">Allacma fusca</name>
    <dbReference type="NCBI Taxonomy" id="39272"/>
    <lineage>
        <taxon>Eukaryota</taxon>
        <taxon>Metazoa</taxon>
        <taxon>Ecdysozoa</taxon>
        <taxon>Arthropoda</taxon>
        <taxon>Hexapoda</taxon>
        <taxon>Collembola</taxon>
        <taxon>Symphypleona</taxon>
        <taxon>Sminthuridae</taxon>
        <taxon>Allacma</taxon>
    </lineage>
</organism>
<reference evidence="1" key="1">
    <citation type="submission" date="2021-06" db="EMBL/GenBank/DDBJ databases">
        <authorList>
            <person name="Hodson N. C."/>
            <person name="Mongue J. A."/>
            <person name="Jaron S. K."/>
        </authorList>
    </citation>
    <scope>NUCLEOTIDE SEQUENCE</scope>
</reference>
<proteinExistence type="predicted"/>
<comment type="caution">
    <text evidence="1">The sequence shown here is derived from an EMBL/GenBank/DDBJ whole genome shotgun (WGS) entry which is preliminary data.</text>
</comment>
<protein>
    <submittedName>
        <fullName evidence="1">Uncharacterized protein</fullName>
    </submittedName>
</protein>
<evidence type="ECO:0000313" key="2">
    <source>
        <dbReference type="Proteomes" id="UP000708208"/>
    </source>
</evidence>
<gene>
    <name evidence="1" type="ORF">AFUS01_LOCUS41561</name>
</gene>